<comment type="similarity">
    <text evidence="2">Belongs to the CWC22 family.</text>
</comment>
<accession>A0A6A6Q558</accession>
<feature type="compositionally biased region" description="Basic and acidic residues" evidence="4">
    <location>
        <begin position="310"/>
        <end position="319"/>
    </location>
</feature>
<dbReference type="InterPro" id="IPR050781">
    <property type="entry name" value="CWC22_splicing_factor"/>
</dbReference>
<feature type="compositionally biased region" description="Basic and acidic residues" evidence="4">
    <location>
        <begin position="38"/>
        <end position="47"/>
    </location>
</feature>
<comment type="subcellular location">
    <subcellularLocation>
        <location evidence="1">Nucleus</location>
        <location evidence="1">Nucleolus</location>
    </subcellularLocation>
</comment>
<dbReference type="Pfam" id="PF02854">
    <property type="entry name" value="MIF4G"/>
    <property type="match status" value="1"/>
</dbReference>
<dbReference type="OrthoDB" id="361797at2759"/>
<feature type="compositionally biased region" description="Basic and acidic residues" evidence="4">
    <location>
        <begin position="96"/>
        <end position="118"/>
    </location>
</feature>
<evidence type="ECO:0000256" key="3">
    <source>
        <dbReference type="ARBA" id="ARBA00023242"/>
    </source>
</evidence>
<gene>
    <name evidence="6" type="ORF">BDY17DRAFT_288513</name>
</gene>
<protein>
    <recommendedName>
        <fullName evidence="5">MI domain-containing protein</fullName>
    </recommendedName>
</protein>
<dbReference type="GO" id="GO:0005730">
    <property type="term" value="C:nucleolus"/>
    <property type="evidence" value="ECO:0007669"/>
    <property type="project" value="UniProtKB-SubCell"/>
</dbReference>
<dbReference type="GeneID" id="54473202"/>
<feature type="compositionally biased region" description="Acidic residues" evidence="4">
    <location>
        <begin position="187"/>
        <end position="196"/>
    </location>
</feature>
<dbReference type="Pfam" id="PF02847">
    <property type="entry name" value="MA3"/>
    <property type="match status" value="1"/>
</dbReference>
<feature type="domain" description="MI" evidence="5">
    <location>
        <begin position="634"/>
        <end position="756"/>
    </location>
</feature>
<dbReference type="GO" id="GO:0003723">
    <property type="term" value="F:RNA binding"/>
    <property type="evidence" value="ECO:0007669"/>
    <property type="project" value="InterPro"/>
</dbReference>
<evidence type="ECO:0000313" key="6">
    <source>
        <dbReference type="EMBL" id="KAF2487201.1"/>
    </source>
</evidence>
<dbReference type="EMBL" id="MU001631">
    <property type="protein sequence ID" value="KAF2487201.1"/>
    <property type="molecule type" value="Genomic_DNA"/>
</dbReference>
<dbReference type="Proteomes" id="UP000799767">
    <property type="component" value="Unassembled WGS sequence"/>
</dbReference>
<dbReference type="Gene3D" id="1.25.40.180">
    <property type="match status" value="1"/>
</dbReference>
<evidence type="ECO:0000256" key="2">
    <source>
        <dbReference type="ARBA" id="ARBA00006856"/>
    </source>
</evidence>
<feature type="compositionally biased region" description="Acidic residues" evidence="4">
    <location>
        <begin position="78"/>
        <end position="88"/>
    </location>
</feature>
<dbReference type="InterPro" id="IPR003891">
    <property type="entry name" value="Initiation_fac_eIF4g_MI"/>
</dbReference>
<evidence type="ECO:0000256" key="4">
    <source>
        <dbReference type="SAM" id="MobiDB-lite"/>
    </source>
</evidence>
<feature type="compositionally biased region" description="Acidic residues" evidence="4">
    <location>
        <begin position="124"/>
        <end position="135"/>
    </location>
</feature>
<evidence type="ECO:0000259" key="5">
    <source>
        <dbReference type="PROSITE" id="PS51366"/>
    </source>
</evidence>
<feature type="compositionally biased region" description="Acidic residues" evidence="4">
    <location>
        <begin position="232"/>
        <end position="241"/>
    </location>
</feature>
<feature type="compositionally biased region" description="Polar residues" evidence="4">
    <location>
        <begin position="17"/>
        <end position="30"/>
    </location>
</feature>
<organism evidence="6 7">
    <name type="scientific">Neohortaea acidophila</name>
    <dbReference type="NCBI Taxonomy" id="245834"/>
    <lineage>
        <taxon>Eukaryota</taxon>
        <taxon>Fungi</taxon>
        <taxon>Dikarya</taxon>
        <taxon>Ascomycota</taxon>
        <taxon>Pezizomycotina</taxon>
        <taxon>Dothideomycetes</taxon>
        <taxon>Dothideomycetidae</taxon>
        <taxon>Mycosphaerellales</taxon>
        <taxon>Teratosphaeriaceae</taxon>
        <taxon>Neohortaea</taxon>
    </lineage>
</organism>
<keyword evidence="3" id="KW-0539">Nucleus</keyword>
<dbReference type="SUPFAM" id="SSF48371">
    <property type="entry name" value="ARM repeat"/>
    <property type="match status" value="1"/>
</dbReference>
<dbReference type="GO" id="GO:0042274">
    <property type="term" value="P:ribosomal small subunit biogenesis"/>
    <property type="evidence" value="ECO:0007669"/>
    <property type="project" value="TreeGrafter"/>
</dbReference>
<evidence type="ECO:0000256" key="1">
    <source>
        <dbReference type="ARBA" id="ARBA00004604"/>
    </source>
</evidence>
<dbReference type="PANTHER" id="PTHR18034:SF4">
    <property type="entry name" value="NUCLEOLAR MIF4G DOMAIN-CONTAINING PROTEIN 1"/>
    <property type="match status" value="1"/>
</dbReference>
<dbReference type="PROSITE" id="PS51366">
    <property type="entry name" value="MI"/>
    <property type="match status" value="1"/>
</dbReference>
<dbReference type="SMART" id="SM00544">
    <property type="entry name" value="MA3"/>
    <property type="match status" value="1"/>
</dbReference>
<feature type="region of interest" description="Disordered" evidence="4">
    <location>
        <begin position="1"/>
        <end position="319"/>
    </location>
</feature>
<dbReference type="SMART" id="SM00543">
    <property type="entry name" value="MIF4G"/>
    <property type="match status" value="1"/>
</dbReference>
<dbReference type="InterPro" id="IPR003890">
    <property type="entry name" value="MIF4G-like_typ-3"/>
</dbReference>
<proteinExistence type="inferred from homology"/>
<keyword evidence="7" id="KW-1185">Reference proteome</keyword>
<sequence>MSRDAYRGPKLPKTLLAQVQGSQGPQNGRRNVSRKDRRRAERVEKKSQTSIRRPMTKLDNARARHARNTENADASDGFSEEEDDEEEEVVRPVKVAKREGEDAKPLKSILKRREERAEVQSASSDEEEEGSEESGSDAGFVASARGAKRKLEDDDAEIAALEKRLGMKSKKSKASKDEGLDWLVDGLGDESGSDLEDGGRVRKSAEDEEWLKSKRMKTAGAKRLNTKKVDREDDGSDDDSDDLSKNELDEEEESGDEDGADAFEDDEGDEDDDSEQEDTRSKLQTTRQRENPYLPPVSATPANKYIPPSLRKETSTEEGELLRQIRRQIQGLLNRLSDANILSIVKSLEEVYSRHPRQHVTSTLVDLLAGLITDAAPLNDTFLILHAAFAAALYRQLGPDFGAHLLEKMVESFAHHHNTKTFSSGKQSLNVLAFLSYLYTFQLVGSGLLFDYIRLLLNDFSENNTELLLRVIRTSGQQLRQDDPSALKDIVLLLQKSGAIASGEANLSVRTKFMIETINDLKNNRMKQGAAASALASEHTTKMKKFLSSLNTNASFKSTEPLRLTLADIHNADRKGKWWLVGASYLDPHKSQTPTASTAATTQNNLVDDAGYESENPDATNLARLARAQGMNTAVRRAIFITLLSSASYAEAHERITKLHLKSKQQLEIPRVLVHCVGAEERYNPFYALVARRFCAERGLRKGMVFAVWDVVGGMVEEEDAEEGMAMRKVMNVGKFCAYLTASGGMDMKVLRKVDFASLTYGSRQSVFVEVYLTTLLVQLRKDLRGKSEVEAEDAIKALFARTGEVSGLAAGLSMFVRDVLVDGHLAMGKKEKKALRWGCEIAADVLRDAVAKGREVVEDDEESD</sequence>
<feature type="compositionally biased region" description="Acidic residues" evidence="4">
    <location>
        <begin position="248"/>
        <end position="276"/>
    </location>
</feature>
<dbReference type="AlphaFoldDB" id="A0A6A6Q558"/>
<feature type="compositionally biased region" description="Basic and acidic residues" evidence="4">
    <location>
        <begin position="59"/>
        <end position="70"/>
    </location>
</feature>
<reference evidence="6" key="1">
    <citation type="journal article" date="2020" name="Stud. Mycol.">
        <title>101 Dothideomycetes genomes: a test case for predicting lifestyles and emergence of pathogens.</title>
        <authorList>
            <person name="Haridas S."/>
            <person name="Albert R."/>
            <person name="Binder M."/>
            <person name="Bloem J."/>
            <person name="Labutti K."/>
            <person name="Salamov A."/>
            <person name="Andreopoulos B."/>
            <person name="Baker S."/>
            <person name="Barry K."/>
            <person name="Bills G."/>
            <person name="Bluhm B."/>
            <person name="Cannon C."/>
            <person name="Castanera R."/>
            <person name="Culley D."/>
            <person name="Daum C."/>
            <person name="Ezra D."/>
            <person name="Gonzalez J."/>
            <person name="Henrissat B."/>
            <person name="Kuo A."/>
            <person name="Liang C."/>
            <person name="Lipzen A."/>
            <person name="Lutzoni F."/>
            <person name="Magnuson J."/>
            <person name="Mondo S."/>
            <person name="Nolan M."/>
            <person name="Ohm R."/>
            <person name="Pangilinan J."/>
            <person name="Park H.-J."/>
            <person name="Ramirez L."/>
            <person name="Alfaro M."/>
            <person name="Sun H."/>
            <person name="Tritt A."/>
            <person name="Yoshinaga Y."/>
            <person name="Zwiers L.-H."/>
            <person name="Turgeon B."/>
            <person name="Goodwin S."/>
            <person name="Spatafora J."/>
            <person name="Crous P."/>
            <person name="Grigoriev I."/>
        </authorList>
    </citation>
    <scope>NUCLEOTIDE SEQUENCE</scope>
    <source>
        <strain evidence="6">CBS 113389</strain>
    </source>
</reference>
<dbReference type="PANTHER" id="PTHR18034">
    <property type="entry name" value="CELL CYCLE CONTROL PROTEIN CWF22-RELATED"/>
    <property type="match status" value="1"/>
</dbReference>
<evidence type="ECO:0000313" key="7">
    <source>
        <dbReference type="Proteomes" id="UP000799767"/>
    </source>
</evidence>
<name>A0A6A6Q558_9PEZI</name>
<dbReference type="InterPro" id="IPR016024">
    <property type="entry name" value="ARM-type_fold"/>
</dbReference>
<dbReference type="RefSeq" id="XP_033593770.1">
    <property type="nucleotide sequence ID" value="XM_033732200.1"/>
</dbReference>